<keyword evidence="1" id="KW-1133">Transmembrane helix</keyword>
<proteinExistence type="predicted"/>
<dbReference type="EMBL" id="AZFM01000003">
    <property type="protein sequence ID" value="KRL91184.1"/>
    <property type="molecule type" value="Genomic_DNA"/>
</dbReference>
<keyword evidence="3" id="KW-1185">Reference proteome</keyword>
<feature type="transmembrane region" description="Helical" evidence="1">
    <location>
        <begin position="6"/>
        <end position="25"/>
    </location>
</feature>
<name>A0A0R1UCN6_9LACO</name>
<dbReference type="AlphaFoldDB" id="A0A0R1UCN6"/>
<sequence>MGFQVNIFTAIIMLIVGIYDVSYAINRRHQPNKRPIYAYSILGAVFIIGGLVLLILQLLGIKVK</sequence>
<accession>A0A0R1UCN6</accession>
<evidence type="ECO:0000313" key="3">
    <source>
        <dbReference type="Proteomes" id="UP000051036"/>
    </source>
</evidence>
<keyword evidence="1" id="KW-0812">Transmembrane</keyword>
<dbReference type="Proteomes" id="UP000051036">
    <property type="component" value="Unassembled WGS sequence"/>
</dbReference>
<organism evidence="2 3">
    <name type="scientific">Lactobacillus kalixensis DSM 16043</name>
    <dbReference type="NCBI Taxonomy" id="1423763"/>
    <lineage>
        <taxon>Bacteria</taxon>
        <taxon>Bacillati</taxon>
        <taxon>Bacillota</taxon>
        <taxon>Bacilli</taxon>
        <taxon>Lactobacillales</taxon>
        <taxon>Lactobacillaceae</taxon>
        <taxon>Lactobacillus</taxon>
    </lineage>
</organism>
<evidence type="ECO:0000313" key="2">
    <source>
        <dbReference type="EMBL" id="KRL91184.1"/>
    </source>
</evidence>
<dbReference type="PATRIC" id="fig|1423763.3.peg.1031"/>
<reference evidence="2 3" key="1">
    <citation type="journal article" date="2015" name="Genome Announc.">
        <title>Expanding the biotechnology potential of lactobacilli through comparative genomics of 213 strains and associated genera.</title>
        <authorList>
            <person name="Sun Z."/>
            <person name="Harris H.M."/>
            <person name="McCann A."/>
            <person name="Guo C."/>
            <person name="Argimon S."/>
            <person name="Zhang W."/>
            <person name="Yang X."/>
            <person name="Jeffery I.B."/>
            <person name="Cooney J.C."/>
            <person name="Kagawa T.F."/>
            <person name="Liu W."/>
            <person name="Song Y."/>
            <person name="Salvetti E."/>
            <person name="Wrobel A."/>
            <person name="Rasinkangas P."/>
            <person name="Parkhill J."/>
            <person name="Rea M.C."/>
            <person name="O'Sullivan O."/>
            <person name="Ritari J."/>
            <person name="Douillard F.P."/>
            <person name="Paul Ross R."/>
            <person name="Yang R."/>
            <person name="Briner A.E."/>
            <person name="Felis G.E."/>
            <person name="de Vos W.M."/>
            <person name="Barrangou R."/>
            <person name="Klaenhammer T.R."/>
            <person name="Caufield P.W."/>
            <person name="Cui Y."/>
            <person name="Zhang H."/>
            <person name="O'Toole P.W."/>
        </authorList>
    </citation>
    <scope>NUCLEOTIDE SEQUENCE [LARGE SCALE GENOMIC DNA]</scope>
    <source>
        <strain evidence="2 3">DSM 16043</strain>
    </source>
</reference>
<dbReference type="STRING" id="1423763.FC46_GL001015"/>
<dbReference type="OrthoDB" id="2319532at2"/>
<feature type="transmembrane region" description="Helical" evidence="1">
    <location>
        <begin position="37"/>
        <end position="59"/>
    </location>
</feature>
<dbReference type="RefSeq" id="WP_057797279.1">
    <property type="nucleotide sequence ID" value="NZ_AZFM01000003.1"/>
</dbReference>
<evidence type="ECO:0000256" key="1">
    <source>
        <dbReference type="SAM" id="Phobius"/>
    </source>
</evidence>
<comment type="caution">
    <text evidence="2">The sequence shown here is derived from an EMBL/GenBank/DDBJ whole genome shotgun (WGS) entry which is preliminary data.</text>
</comment>
<gene>
    <name evidence="2" type="ORF">FC46_GL001015</name>
</gene>
<protein>
    <submittedName>
        <fullName evidence="2">Uncharacterized protein</fullName>
    </submittedName>
</protein>
<keyword evidence="1" id="KW-0472">Membrane</keyword>